<dbReference type="Gene3D" id="3.40.50.10070">
    <property type="entry name" value="TolB, N-terminal domain"/>
    <property type="match status" value="1"/>
</dbReference>
<dbReference type="Pfam" id="PF04052">
    <property type="entry name" value="TolB_N"/>
    <property type="match status" value="1"/>
</dbReference>
<proteinExistence type="inferred from homology"/>
<keyword evidence="8" id="KW-1185">Reference proteome</keyword>
<reference evidence="7 8" key="1">
    <citation type="submission" date="2020-02" db="EMBL/GenBank/DDBJ databases">
        <title>A complete genome of a marine bacterium Vibrio sp. ZWAL4003 isolated from the mangrove sediment with the ability to degrade polysaccharides.</title>
        <authorList>
            <person name="Wu J."/>
            <person name="Qu W."/>
            <person name="Zeng R."/>
        </authorList>
    </citation>
    <scope>NUCLEOTIDE SEQUENCE [LARGE SCALE GENOMIC DNA]</scope>
    <source>
        <strain evidence="7 8">ZWAL4003</strain>
    </source>
</reference>
<comment type="subcellular location">
    <subcellularLocation>
        <location evidence="1 5">Periplasm</location>
    </subcellularLocation>
</comment>
<dbReference type="KEGG" id="vzi:G5S32_04930"/>
<organism evidence="7 8">
    <name type="scientific">Vibrio ziniensis</name>
    <dbReference type="NCBI Taxonomy" id="2711221"/>
    <lineage>
        <taxon>Bacteria</taxon>
        <taxon>Pseudomonadati</taxon>
        <taxon>Pseudomonadota</taxon>
        <taxon>Gammaproteobacteria</taxon>
        <taxon>Vibrionales</taxon>
        <taxon>Vibrionaceae</taxon>
        <taxon>Vibrio</taxon>
    </lineage>
</organism>
<dbReference type="GO" id="GO:0042597">
    <property type="term" value="C:periplasmic space"/>
    <property type="evidence" value="ECO:0007669"/>
    <property type="project" value="UniProtKB-SubCell"/>
</dbReference>
<dbReference type="GO" id="GO:0017038">
    <property type="term" value="P:protein import"/>
    <property type="evidence" value="ECO:0007669"/>
    <property type="project" value="InterPro"/>
</dbReference>
<dbReference type="AlphaFoldDB" id="A0A6G7CGY4"/>
<evidence type="ECO:0000313" key="8">
    <source>
        <dbReference type="Proteomes" id="UP000503003"/>
    </source>
</evidence>
<dbReference type="SUPFAM" id="SSF69304">
    <property type="entry name" value="Tricorn protease N-terminal domain"/>
    <property type="match status" value="1"/>
</dbReference>
<evidence type="ECO:0000256" key="3">
    <source>
        <dbReference type="ARBA" id="ARBA00022729"/>
    </source>
</evidence>
<dbReference type="PANTHER" id="PTHR36842:SF1">
    <property type="entry name" value="PROTEIN TOLB"/>
    <property type="match status" value="1"/>
</dbReference>
<dbReference type="Pfam" id="PF07676">
    <property type="entry name" value="PD40"/>
    <property type="match status" value="3"/>
</dbReference>
<dbReference type="NCBIfam" id="TIGR02800">
    <property type="entry name" value="propeller_TolB"/>
    <property type="match status" value="1"/>
</dbReference>
<dbReference type="InterPro" id="IPR007195">
    <property type="entry name" value="TolB_N"/>
</dbReference>
<evidence type="ECO:0000256" key="4">
    <source>
        <dbReference type="ARBA" id="ARBA00022764"/>
    </source>
</evidence>
<feature type="domain" description="TolB N-terminal" evidence="6">
    <location>
        <begin position="25"/>
        <end position="126"/>
    </location>
</feature>
<dbReference type="InterPro" id="IPR011659">
    <property type="entry name" value="WD40"/>
</dbReference>
<feature type="chain" id="PRO_5026405971" description="Tol-Pal system protein TolB" evidence="5">
    <location>
        <begin position="21"/>
        <end position="450"/>
    </location>
</feature>
<evidence type="ECO:0000259" key="6">
    <source>
        <dbReference type="Pfam" id="PF04052"/>
    </source>
</evidence>
<keyword evidence="5" id="KW-0131">Cell cycle</keyword>
<keyword evidence="4 5" id="KW-0574">Periplasm</keyword>
<gene>
    <name evidence="5 7" type="primary">tolB</name>
    <name evidence="7" type="ORF">G5S32_04930</name>
</gene>
<comment type="function">
    <text evidence="5">Part of the Tol-Pal system, which plays a role in outer membrane invagination during cell division and is important for maintaining outer membrane integrity.</text>
</comment>
<feature type="signal peptide" evidence="5">
    <location>
        <begin position="1"/>
        <end position="20"/>
    </location>
</feature>
<accession>A0A6G7CGY4</accession>
<dbReference type="InterPro" id="IPR014167">
    <property type="entry name" value="Tol-Pal_TolB"/>
</dbReference>
<dbReference type="SUPFAM" id="SSF52964">
    <property type="entry name" value="TolB, N-terminal domain"/>
    <property type="match status" value="1"/>
</dbReference>
<evidence type="ECO:0000256" key="1">
    <source>
        <dbReference type="ARBA" id="ARBA00004418"/>
    </source>
</evidence>
<sequence precursor="true">MLKRLIIGCILVCASSMQYANAVLELIITDGINSARPIAIVPFKWEGSAPLPQDVSAVISSDLQRSGKFSPIPTSKMPQTPYTEAQVKFDAWTGVGVDALLTGSITQNAEGNYVINYQLVDVVRGQLTQGQSKSLSSDGQLVLSKDHVLFSKVATVPAKRLREYAHRISDLVYEQLTGEKGAFLTRIAYVVVNDKDAYPYQLRVADYDGYNERLVLRSKQPLMSPSWSPDGKTLAYVSFQNGQAEIFLMNIYTGTRDKITSFPRHNGAPKFSPDGKQLALVLSKTGSLQVYTLDLATRKLSQITSGRSNNTEPFWHPDGKSLIFTSDRGGQPQIYQVNLSDRATTRLTWQGSQNLGGQITPDGRFLIMVNRSNSGFNLAKQDLETGSVQVLTKTLLDESPSIAPNGGMVIYSSIYDKANVLSMVSIDGRFKARLPATNGRVRAPAWSPFL</sequence>
<dbReference type="HAMAP" id="MF_00671">
    <property type="entry name" value="TolB"/>
    <property type="match status" value="1"/>
</dbReference>
<evidence type="ECO:0000256" key="2">
    <source>
        <dbReference type="ARBA" id="ARBA00009820"/>
    </source>
</evidence>
<name>A0A6G7CGY4_9VIBR</name>
<comment type="similarity">
    <text evidence="2 5">Belongs to the TolB family.</text>
</comment>
<evidence type="ECO:0000313" key="7">
    <source>
        <dbReference type="EMBL" id="QIH41375.1"/>
    </source>
</evidence>
<keyword evidence="5" id="KW-0132">Cell division</keyword>
<dbReference type="GO" id="GO:0051301">
    <property type="term" value="P:cell division"/>
    <property type="evidence" value="ECO:0007669"/>
    <property type="project" value="UniProtKB-UniRule"/>
</dbReference>
<protein>
    <recommendedName>
        <fullName evidence="5">Tol-Pal system protein TolB</fullName>
    </recommendedName>
</protein>
<comment type="subunit">
    <text evidence="5">The Tol-Pal system is composed of five core proteins: the inner membrane proteins TolA, TolQ and TolR, the periplasmic protein TolB and the outer membrane protein Pal. They form a network linking the inner and outer membranes and the peptidoglycan layer.</text>
</comment>
<dbReference type="PANTHER" id="PTHR36842">
    <property type="entry name" value="PROTEIN TOLB HOMOLOG"/>
    <property type="match status" value="1"/>
</dbReference>
<keyword evidence="3 5" id="KW-0732">Signal</keyword>
<dbReference type="Proteomes" id="UP000503003">
    <property type="component" value="Chromosome 1"/>
</dbReference>
<dbReference type="Gene3D" id="2.120.10.30">
    <property type="entry name" value="TolB, C-terminal domain"/>
    <property type="match status" value="1"/>
</dbReference>
<dbReference type="InterPro" id="IPR011042">
    <property type="entry name" value="6-blade_b-propeller_TolB-like"/>
</dbReference>
<dbReference type="EMBL" id="CP049331">
    <property type="protein sequence ID" value="QIH41375.1"/>
    <property type="molecule type" value="Genomic_DNA"/>
</dbReference>
<evidence type="ECO:0000256" key="5">
    <source>
        <dbReference type="HAMAP-Rule" id="MF_00671"/>
    </source>
</evidence>